<feature type="transmembrane region" description="Helical" evidence="7">
    <location>
        <begin position="331"/>
        <end position="351"/>
    </location>
</feature>
<dbReference type="Proteomes" id="UP001162891">
    <property type="component" value="Chromosome"/>
</dbReference>
<feature type="transmembrane region" description="Helical" evidence="7">
    <location>
        <begin position="110"/>
        <end position="127"/>
    </location>
</feature>
<organism evidence="8 9">
    <name type="scientific">Anaeromyxobacter oryzae</name>
    <dbReference type="NCBI Taxonomy" id="2918170"/>
    <lineage>
        <taxon>Bacteria</taxon>
        <taxon>Pseudomonadati</taxon>
        <taxon>Myxococcota</taxon>
        <taxon>Myxococcia</taxon>
        <taxon>Myxococcales</taxon>
        <taxon>Cystobacterineae</taxon>
        <taxon>Anaeromyxobacteraceae</taxon>
        <taxon>Anaeromyxobacter</taxon>
    </lineage>
</organism>
<keyword evidence="9" id="KW-1185">Reference proteome</keyword>
<protein>
    <recommendedName>
        <fullName evidence="10">Ni/Fe-hydrogenase cytochrome b subunit</fullName>
    </recommendedName>
</protein>
<evidence type="ECO:0008006" key="10">
    <source>
        <dbReference type="Google" id="ProtNLM"/>
    </source>
</evidence>
<evidence type="ECO:0000256" key="3">
    <source>
        <dbReference type="ARBA" id="ARBA00022475"/>
    </source>
</evidence>
<gene>
    <name evidence="8" type="ORF">AMOR_19880</name>
</gene>
<dbReference type="RefSeq" id="WP_248360670.1">
    <property type="nucleotide sequence ID" value="NZ_AP025591.1"/>
</dbReference>
<evidence type="ECO:0000313" key="9">
    <source>
        <dbReference type="Proteomes" id="UP001162891"/>
    </source>
</evidence>
<keyword evidence="6 7" id="KW-0472">Membrane</keyword>
<accession>A0ABN6MSX7</accession>
<name>A0ABN6MSX7_9BACT</name>
<keyword evidence="5 7" id="KW-1133">Transmembrane helix</keyword>
<evidence type="ECO:0000256" key="6">
    <source>
        <dbReference type="ARBA" id="ARBA00023136"/>
    </source>
</evidence>
<reference evidence="9" key="1">
    <citation type="journal article" date="2022" name="Int. J. Syst. Evol. Microbiol.">
        <title>Anaeromyxobacter oryzae sp. nov., Anaeromyxobacter diazotrophicus sp. nov. and Anaeromyxobacter paludicola sp. nov., isolated from paddy soils.</title>
        <authorList>
            <person name="Itoh H."/>
            <person name="Xu Z."/>
            <person name="Mise K."/>
            <person name="Masuda Y."/>
            <person name="Ushijima N."/>
            <person name="Hayakawa C."/>
            <person name="Shiratori Y."/>
            <person name="Senoo K."/>
        </authorList>
    </citation>
    <scope>NUCLEOTIDE SEQUENCE [LARGE SCALE GENOMIC DNA]</scope>
    <source>
        <strain evidence="9">Red232</strain>
    </source>
</reference>
<feature type="transmembrane region" description="Helical" evidence="7">
    <location>
        <begin position="371"/>
        <end position="389"/>
    </location>
</feature>
<keyword evidence="4 7" id="KW-0812">Transmembrane</keyword>
<feature type="transmembrane region" description="Helical" evidence="7">
    <location>
        <begin position="266"/>
        <end position="284"/>
    </location>
</feature>
<feature type="transmembrane region" description="Helical" evidence="7">
    <location>
        <begin position="186"/>
        <end position="212"/>
    </location>
</feature>
<feature type="transmembrane region" description="Helical" evidence="7">
    <location>
        <begin position="304"/>
        <end position="324"/>
    </location>
</feature>
<feature type="transmembrane region" description="Helical" evidence="7">
    <location>
        <begin position="72"/>
        <end position="98"/>
    </location>
</feature>
<evidence type="ECO:0000256" key="7">
    <source>
        <dbReference type="SAM" id="Phobius"/>
    </source>
</evidence>
<feature type="transmembrane region" description="Helical" evidence="7">
    <location>
        <begin position="147"/>
        <end position="174"/>
    </location>
</feature>
<comment type="similarity">
    <text evidence="2">Belongs to the NrfD family.</text>
</comment>
<comment type="subcellular location">
    <subcellularLocation>
        <location evidence="1">Cell membrane</location>
        <topology evidence="1">Multi-pass membrane protein</topology>
    </subcellularLocation>
</comment>
<dbReference type="InterPro" id="IPR005614">
    <property type="entry name" value="NrfD-like"/>
</dbReference>
<evidence type="ECO:0000313" key="8">
    <source>
        <dbReference type="EMBL" id="BDG02992.1"/>
    </source>
</evidence>
<feature type="transmembrane region" description="Helical" evidence="7">
    <location>
        <begin position="31"/>
        <end position="52"/>
    </location>
</feature>
<proteinExistence type="inferred from homology"/>
<evidence type="ECO:0000256" key="4">
    <source>
        <dbReference type="ARBA" id="ARBA00022692"/>
    </source>
</evidence>
<sequence length="415" mass="45420">MAELPVAVTRPSFFREKILLGMSLPAYLRSLLTPVNAVAAAILVVGVPLLVYRFAVGLGATTNLSQSTPWGIWIGFDMMTGIVLAAGGFTIGATVQLFGLHEYHPIERPAILTAFLGYLMAVFGLLADLGRPWNIVQAMFNYGTASVLFEVAWCVMCYTTVLLLEFTVPLFEWLGWKRVHGILKKALVALTVLSVIFSTMHQSALGSLFLLAPTKLHPLWYTPYIFIFFFISAIIAGISMVVVESMISHRVFHSQVAGQHVDVDKLTLGLGKAGAVVMFAYFFLKLQGVIDGHAWGYLRTGYGAWFLVETVGFVLVPSLLYAFGARSGRVGLVRAAGVMGVLGIALNRLNVSVIAMNWNRPDRYVPSWMEIWVSITLCTIGVLAFRWIVNRMPILREDPAFAEGHAPAGPSTMAG</sequence>
<dbReference type="Pfam" id="PF03916">
    <property type="entry name" value="NrfD"/>
    <property type="match status" value="1"/>
</dbReference>
<dbReference type="EMBL" id="AP025591">
    <property type="protein sequence ID" value="BDG02992.1"/>
    <property type="molecule type" value="Genomic_DNA"/>
</dbReference>
<evidence type="ECO:0000256" key="5">
    <source>
        <dbReference type="ARBA" id="ARBA00022989"/>
    </source>
</evidence>
<evidence type="ECO:0000256" key="1">
    <source>
        <dbReference type="ARBA" id="ARBA00004651"/>
    </source>
</evidence>
<keyword evidence="3" id="KW-1003">Cell membrane</keyword>
<evidence type="ECO:0000256" key="2">
    <source>
        <dbReference type="ARBA" id="ARBA00008929"/>
    </source>
</evidence>
<dbReference type="PANTHER" id="PTHR30074:SF4">
    <property type="entry name" value="NI_FE-HYDROGENASE 2 B-TYPE CYTOCHROME SUBUNIT-RELATED"/>
    <property type="match status" value="1"/>
</dbReference>
<feature type="transmembrane region" description="Helical" evidence="7">
    <location>
        <begin position="224"/>
        <end position="245"/>
    </location>
</feature>
<dbReference type="InterPro" id="IPR051817">
    <property type="entry name" value="FDH_cytochrome_b556_subunit"/>
</dbReference>
<dbReference type="PANTHER" id="PTHR30074">
    <property type="entry name" value="FORMATE DEHYDROGENASE, NITRATE-INDUCIBLE, CYTOCHROME B556 FDN SUBUNIT"/>
    <property type="match status" value="1"/>
</dbReference>